<name>A0ACB8AFN4_9AGAM</name>
<dbReference type="EMBL" id="MU267661">
    <property type="protein sequence ID" value="KAH7912037.1"/>
    <property type="molecule type" value="Genomic_DNA"/>
</dbReference>
<organism evidence="1 2">
    <name type="scientific">Hygrophoropsis aurantiaca</name>
    <dbReference type="NCBI Taxonomy" id="72124"/>
    <lineage>
        <taxon>Eukaryota</taxon>
        <taxon>Fungi</taxon>
        <taxon>Dikarya</taxon>
        <taxon>Basidiomycota</taxon>
        <taxon>Agaricomycotina</taxon>
        <taxon>Agaricomycetes</taxon>
        <taxon>Agaricomycetidae</taxon>
        <taxon>Boletales</taxon>
        <taxon>Coniophorineae</taxon>
        <taxon>Hygrophoropsidaceae</taxon>
        <taxon>Hygrophoropsis</taxon>
    </lineage>
</organism>
<dbReference type="Proteomes" id="UP000790377">
    <property type="component" value="Unassembled WGS sequence"/>
</dbReference>
<evidence type="ECO:0000313" key="1">
    <source>
        <dbReference type="EMBL" id="KAH7912037.1"/>
    </source>
</evidence>
<accession>A0ACB8AFN4</accession>
<sequence length="182" mass="20026">MAAKSRTYGHIPGVPVGTTWTSRKECGKSGVHSPIQAGIHGDSHDNHGAFSICLSGGYEDNVDSGETIIYVGAGGQDPNEGTQIADQTFDTGPNKALLISHETKRPVRVVRGADENNYYAPAKGYRYDGLYIVQEAALTHGKKGYMMCRFKLERLQEDGLKPIPTKRTLTTDKMKRMLRRAR</sequence>
<keyword evidence="2" id="KW-1185">Reference proteome</keyword>
<evidence type="ECO:0000313" key="2">
    <source>
        <dbReference type="Proteomes" id="UP000790377"/>
    </source>
</evidence>
<gene>
    <name evidence="1" type="ORF">BJ138DRAFT_1149333</name>
</gene>
<protein>
    <submittedName>
        <fullName evidence="1">SRA-YDG</fullName>
    </submittedName>
</protein>
<proteinExistence type="predicted"/>
<reference evidence="1" key="1">
    <citation type="journal article" date="2021" name="New Phytol.">
        <title>Evolutionary innovations through gain and loss of genes in the ectomycorrhizal Boletales.</title>
        <authorList>
            <person name="Wu G."/>
            <person name="Miyauchi S."/>
            <person name="Morin E."/>
            <person name="Kuo A."/>
            <person name="Drula E."/>
            <person name="Varga T."/>
            <person name="Kohler A."/>
            <person name="Feng B."/>
            <person name="Cao Y."/>
            <person name="Lipzen A."/>
            <person name="Daum C."/>
            <person name="Hundley H."/>
            <person name="Pangilinan J."/>
            <person name="Johnson J."/>
            <person name="Barry K."/>
            <person name="LaButti K."/>
            <person name="Ng V."/>
            <person name="Ahrendt S."/>
            <person name="Min B."/>
            <person name="Choi I.G."/>
            <person name="Park H."/>
            <person name="Plett J.M."/>
            <person name="Magnuson J."/>
            <person name="Spatafora J.W."/>
            <person name="Nagy L.G."/>
            <person name="Henrissat B."/>
            <person name="Grigoriev I.V."/>
            <person name="Yang Z.L."/>
            <person name="Xu J."/>
            <person name="Martin F.M."/>
        </authorList>
    </citation>
    <scope>NUCLEOTIDE SEQUENCE</scope>
    <source>
        <strain evidence="1">ATCC 28755</strain>
    </source>
</reference>
<comment type="caution">
    <text evidence="1">The sequence shown here is derived from an EMBL/GenBank/DDBJ whole genome shotgun (WGS) entry which is preliminary data.</text>
</comment>